<dbReference type="OrthoDB" id="8553502at2"/>
<accession>E1WYX6</accession>
<dbReference type="PATRIC" id="fig|862908.3.peg.1138"/>
<keyword evidence="3" id="KW-1185">Reference proteome</keyword>
<evidence type="ECO:0000256" key="1">
    <source>
        <dbReference type="SAM" id="SignalP"/>
    </source>
</evidence>
<dbReference type="Proteomes" id="UP000008963">
    <property type="component" value="Chromosome"/>
</dbReference>
<dbReference type="eggNOG" id="ENOG5033KC5">
    <property type="taxonomic scope" value="Bacteria"/>
</dbReference>
<dbReference type="RefSeq" id="WP_014243857.1">
    <property type="nucleotide sequence ID" value="NC_016620.1"/>
</dbReference>
<proteinExistence type="predicted"/>
<dbReference type="KEGG" id="bmx:BMS_1196"/>
<reference evidence="3" key="1">
    <citation type="journal article" date="2013" name="ISME J.">
        <title>A small predatory core genome in the divergent marine Bacteriovorax marinus SJ and the terrestrial Bdellovibrio bacteriovorus.</title>
        <authorList>
            <person name="Crossman L.C."/>
            <person name="Chen H."/>
            <person name="Cerdeno-Tarraga A.M."/>
            <person name="Brooks K."/>
            <person name="Quail M.A."/>
            <person name="Pineiro S.A."/>
            <person name="Hobley L."/>
            <person name="Sockett R.E."/>
            <person name="Bentley S.D."/>
            <person name="Parkhill J."/>
            <person name="Williams H.N."/>
            <person name="Stine O.C."/>
        </authorList>
    </citation>
    <scope>NUCLEOTIDE SEQUENCE [LARGE SCALE GENOMIC DNA]</scope>
    <source>
        <strain evidence="3">ATCC BAA-682 / DSM 15412 / SJ</strain>
    </source>
</reference>
<dbReference type="STRING" id="862908.BMS_1196"/>
<evidence type="ECO:0000313" key="3">
    <source>
        <dbReference type="Proteomes" id="UP000008963"/>
    </source>
</evidence>
<dbReference type="HOGENOM" id="CLU_531856_0_0_7"/>
<feature type="chain" id="PRO_5003154495" evidence="1">
    <location>
        <begin position="21"/>
        <end position="512"/>
    </location>
</feature>
<organism evidence="2 3">
    <name type="scientific">Halobacteriovorax marinus (strain ATCC BAA-682 / DSM 15412 / SJ)</name>
    <name type="common">Bacteriovorax marinus</name>
    <dbReference type="NCBI Taxonomy" id="862908"/>
    <lineage>
        <taxon>Bacteria</taxon>
        <taxon>Pseudomonadati</taxon>
        <taxon>Bdellovibrionota</taxon>
        <taxon>Bacteriovoracia</taxon>
        <taxon>Bacteriovoracales</taxon>
        <taxon>Halobacteriovoraceae</taxon>
        <taxon>Halobacteriovorax</taxon>
    </lineage>
</organism>
<gene>
    <name evidence="2" type="ordered locus">BMS_1196</name>
</gene>
<name>E1WYX6_HALMS</name>
<keyword evidence="1" id="KW-0732">Signal</keyword>
<sequence>MRTILALVASSFLFIPLALAEQGSIRGTLKKVGDEIHLKSHDKSRVVDISKDFAFTLDSKVLNSPNYVFEFIGDITDSKIVTKQAPTIVAGDDELVGMLEKKSDGSLYIGDQKVKFGRTKEIYKISFDQKSKDSFLGKNIIAQGSYTDGVFEMNAIILDDLISANTQVQFDIPQGFESDPREFIVEEMAKNIHSQSPVPFRAPIYNTKKEIYPGETVLVITLSGRQGDSPSAAGGHFTVGNGIVQDDLSIRGEVSNFYFEGPKEVLAGNTDLISYFGHFIQGQQNYRPTYTLFIYGISKDKLKYVRDYLEVENHKVRTEKGLEITPGYNCTTTSNDALREVGIKGDHRNFFRTIFDVQNLSLVNPLRYGSRHAGTEGTLNTLRTISYALSEDPEHYVPRAAFNSYVKNFTKKKRNKKLGVKRVDYLFMPQTPSARQIGGMSYDQPIKEGKKVIDYDKKREARIAKENKAKEIMADDQSTQEQREWAVEVLENEVSFAEDMRRVKEFLNKTID</sequence>
<protein>
    <submittedName>
        <fullName evidence="2">Exported protein</fullName>
    </submittedName>
</protein>
<feature type="signal peptide" evidence="1">
    <location>
        <begin position="1"/>
        <end position="20"/>
    </location>
</feature>
<evidence type="ECO:0000313" key="2">
    <source>
        <dbReference type="EMBL" id="CBW26073.1"/>
    </source>
</evidence>
<dbReference type="AlphaFoldDB" id="E1WYX6"/>
<dbReference type="EMBL" id="FQ312005">
    <property type="protein sequence ID" value="CBW26073.1"/>
    <property type="molecule type" value="Genomic_DNA"/>
</dbReference>